<dbReference type="SUPFAM" id="SSF57850">
    <property type="entry name" value="RING/U-box"/>
    <property type="match status" value="1"/>
</dbReference>
<keyword evidence="7" id="KW-1185">Reference proteome</keyword>
<keyword evidence="3" id="KW-0862">Zinc</keyword>
<dbReference type="InterPro" id="IPR017907">
    <property type="entry name" value="Znf_RING_CS"/>
</dbReference>
<sequence length="556" mass="64161">MVEKEEEQVSCPVCWVSSDLSEHNEATVATASDQSSSAESSSQKVIFAKTPCNHVYCRTCIERILLPDVATMGTCPMCRTAVSIFDLRHATTEKALYPSNSDVSSWPIANNVYKQFSVGRRRGLQSFQTDGIFRNTSFCFNQGHIPKLQYINKEDAGETYNSQSVDFQRYHFHPQSMTFHGKLDFATPLSRPCGDSMCYSYSSFNCLLQFSSDGQYIRDGYIHWGYEPTTPDDYPLDGKWRVEWEDGEPLEIYVQKHCFNCVGINYEITLDDKHRPRFEWPEAARGFFRQQRNVVQRSNQQIQPGARGPSVGETLEWSTNLASFSQIVWKRVSMELSPQSDGRRLRIRPDEFVYRNADFQPQLPSYVANSIWGNNFCQMYTVGLASYHFDGTAGEPLAYISYEHPHTDVWPALDNGEKVPDRVPFRNIEWDSVERIFKGDICWEELYNTTWMGEDMWHYEIKFDPRFMFIKSGTCTRSNSEEPHQFGRDLVYVNAALESVLRGIRETVTTTGEYLDVVRKWRQDGASGPTLDMLGEVSMRVLDNRAESMFDFNLYR</sequence>
<reference evidence="6" key="1">
    <citation type="submission" date="2023-06" db="EMBL/GenBank/DDBJ databases">
        <title>Survivors Of The Sea: Transcriptome response of Skeletonema marinoi to long-term dormancy.</title>
        <authorList>
            <person name="Pinder M.I.M."/>
            <person name="Kourtchenko O."/>
            <person name="Robertson E.K."/>
            <person name="Larsson T."/>
            <person name="Maumus F."/>
            <person name="Osuna-Cruz C.M."/>
            <person name="Vancaester E."/>
            <person name="Stenow R."/>
            <person name="Vandepoele K."/>
            <person name="Ploug H."/>
            <person name="Bruchert V."/>
            <person name="Godhe A."/>
            <person name="Topel M."/>
        </authorList>
    </citation>
    <scope>NUCLEOTIDE SEQUENCE</scope>
    <source>
        <strain evidence="6">R05AC</strain>
    </source>
</reference>
<organism evidence="6 7">
    <name type="scientific">Skeletonema marinoi</name>
    <dbReference type="NCBI Taxonomy" id="267567"/>
    <lineage>
        <taxon>Eukaryota</taxon>
        <taxon>Sar</taxon>
        <taxon>Stramenopiles</taxon>
        <taxon>Ochrophyta</taxon>
        <taxon>Bacillariophyta</taxon>
        <taxon>Coscinodiscophyceae</taxon>
        <taxon>Thalassiosirophycidae</taxon>
        <taxon>Thalassiosirales</taxon>
        <taxon>Skeletonemataceae</taxon>
        <taxon>Skeletonema</taxon>
        <taxon>Skeletonema marinoi-dohrnii complex</taxon>
    </lineage>
</organism>
<dbReference type="PROSITE" id="PS50089">
    <property type="entry name" value="ZF_RING_2"/>
    <property type="match status" value="1"/>
</dbReference>
<dbReference type="EMBL" id="JATAAI010000013">
    <property type="protein sequence ID" value="KAK1741418.1"/>
    <property type="molecule type" value="Genomic_DNA"/>
</dbReference>
<evidence type="ECO:0000259" key="5">
    <source>
        <dbReference type="PROSITE" id="PS50089"/>
    </source>
</evidence>
<dbReference type="Gene3D" id="3.30.40.10">
    <property type="entry name" value="Zinc/RING finger domain, C3HC4 (zinc finger)"/>
    <property type="match status" value="1"/>
</dbReference>
<dbReference type="InterPro" id="IPR018957">
    <property type="entry name" value="Znf_C3HC4_RING-type"/>
</dbReference>
<feature type="domain" description="RING-type" evidence="5">
    <location>
        <begin position="11"/>
        <end position="79"/>
    </location>
</feature>
<evidence type="ECO:0000313" key="7">
    <source>
        <dbReference type="Proteomes" id="UP001224775"/>
    </source>
</evidence>
<dbReference type="InterPro" id="IPR013083">
    <property type="entry name" value="Znf_RING/FYVE/PHD"/>
</dbReference>
<keyword evidence="1" id="KW-0479">Metal-binding</keyword>
<accession>A0AAD9DD63</accession>
<dbReference type="InterPro" id="IPR001841">
    <property type="entry name" value="Znf_RING"/>
</dbReference>
<protein>
    <recommendedName>
        <fullName evidence="5">RING-type domain-containing protein</fullName>
    </recommendedName>
</protein>
<keyword evidence="2 4" id="KW-0863">Zinc-finger</keyword>
<proteinExistence type="predicted"/>
<dbReference type="Pfam" id="PF00097">
    <property type="entry name" value="zf-C3HC4"/>
    <property type="match status" value="1"/>
</dbReference>
<gene>
    <name evidence="6" type="ORF">QTG54_007896</name>
</gene>
<dbReference type="PROSITE" id="PS00518">
    <property type="entry name" value="ZF_RING_1"/>
    <property type="match status" value="1"/>
</dbReference>
<dbReference type="AlphaFoldDB" id="A0AAD9DD63"/>
<evidence type="ECO:0000256" key="3">
    <source>
        <dbReference type="ARBA" id="ARBA00022833"/>
    </source>
</evidence>
<evidence type="ECO:0000256" key="1">
    <source>
        <dbReference type="ARBA" id="ARBA00022723"/>
    </source>
</evidence>
<evidence type="ECO:0000256" key="4">
    <source>
        <dbReference type="PROSITE-ProRule" id="PRU00175"/>
    </source>
</evidence>
<name>A0AAD9DD63_9STRA</name>
<dbReference type="Proteomes" id="UP001224775">
    <property type="component" value="Unassembled WGS sequence"/>
</dbReference>
<dbReference type="SMART" id="SM00184">
    <property type="entry name" value="RING"/>
    <property type="match status" value="1"/>
</dbReference>
<dbReference type="GO" id="GO:0008270">
    <property type="term" value="F:zinc ion binding"/>
    <property type="evidence" value="ECO:0007669"/>
    <property type="project" value="UniProtKB-KW"/>
</dbReference>
<evidence type="ECO:0000313" key="6">
    <source>
        <dbReference type="EMBL" id="KAK1741418.1"/>
    </source>
</evidence>
<comment type="caution">
    <text evidence="6">The sequence shown here is derived from an EMBL/GenBank/DDBJ whole genome shotgun (WGS) entry which is preliminary data.</text>
</comment>
<evidence type="ECO:0000256" key="2">
    <source>
        <dbReference type="ARBA" id="ARBA00022771"/>
    </source>
</evidence>